<feature type="non-terminal residue" evidence="1">
    <location>
        <position position="1"/>
    </location>
</feature>
<evidence type="ECO:0000313" key="1">
    <source>
        <dbReference type="EMBL" id="CAG8846647.1"/>
    </source>
</evidence>
<reference evidence="1 2" key="1">
    <citation type="submission" date="2021-06" db="EMBL/GenBank/DDBJ databases">
        <authorList>
            <person name="Kallberg Y."/>
            <person name="Tangrot J."/>
            <person name="Rosling A."/>
        </authorList>
    </citation>
    <scope>NUCLEOTIDE SEQUENCE [LARGE SCALE GENOMIC DNA]</scope>
    <source>
        <strain evidence="1 2">120-4 pot B 10/14</strain>
    </source>
</reference>
<keyword evidence="2" id="KW-1185">Reference proteome</keyword>
<evidence type="ECO:0000313" key="2">
    <source>
        <dbReference type="Proteomes" id="UP000789901"/>
    </source>
</evidence>
<name>A0ABN7X2P3_GIGMA</name>
<feature type="non-terminal residue" evidence="1">
    <location>
        <position position="78"/>
    </location>
</feature>
<accession>A0ABN7X2P3</accession>
<comment type="caution">
    <text evidence="1">The sequence shown here is derived from an EMBL/GenBank/DDBJ whole genome shotgun (WGS) entry which is preliminary data.</text>
</comment>
<protein>
    <submittedName>
        <fullName evidence="1">36448_t:CDS:1</fullName>
    </submittedName>
</protein>
<sequence>VKKETCDLCYAGFCKENNHIGWGINYWSWDDIHSDYDCKFKKAKEPEKEKFKCDKCSAKYRPIYHYKGEKCRRFEWNN</sequence>
<dbReference type="Proteomes" id="UP000789901">
    <property type="component" value="Unassembled WGS sequence"/>
</dbReference>
<dbReference type="EMBL" id="CAJVQB010084389">
    <property type="protein sequence ID" value="CAG8846647.1"/>
    <property type="molecule type" value="Genomic_DNA"/>
</dbReference>
<organism evidence="1 2">
    <name type="scientific">Gigaspora margarita</name>
    <dbReference type="NCBI Taxonomy" id="4874"/>
    <lineage>
        <taxon>Eukaryota</taxon>
        <taxon>Fungi</taxon>
        <taxon>Fungi incertae sedis</taxon>
        <taxon>Mucoromycota</taxon>
        <taxon>Glomeromycotina</taxon>
        <taxon>Glomeromycetes</taxon>
        <taxon>Diversisporales</taxon>
        <taxon>Gigasporaceae</taxon>
        <taxon>Gigaspora</taxon>
    </lineage>
</organism>
<gene>
    <name evidence="1" type="ORF">GMARGA_LOCUS38264</name>
</gene>
<proteinExistence type="predicted"/>